<dbReference type="RefSeq" id="WP_133996997.1">
    <property type="nucleotide sequence ID" value="NZ_SODU01000002.1"/>
</dbReference>
<dbReference type="InterPro" id="IPR002734">
    <property type="entry name" value="RibDG_C"/>
</dbReference>
<organism evidence="2 3">
    <name type="scientific">Kribbella pratensis</name>
    <dbReference type="NCBI Taxonomy" id="2512112"/>
    <lineage>
        <taxon>Bacteria</taxon>
        <taxon>Bacillati</taxon>
        <taxon>Actinomycetota</taxon>
        <taxon>Actinomycetes</taxon>
        <taxon>Propionibacteriales</taxon>
        <taxon>Kribbellaceae</taxon>
        <taxon>Kribbella</taxon>
    </lineage>
</organism>
<evidence type="ECO:0000313" key="3">
    <source>
        <dbReference type="Proteomes" id="UP000295060"/>
    </source>
</evidence>
<keyword evidence="3" id="KW-1185">Reference proteome</keyword>
<dbReference type="Pfam" id="PF01872">
    <property type="entry name" value="RibD_C"/>
    <property type="match status" value="1"/>
</dbReference>
<gene>
    <name evidence="2" type="ORF">EV137_3642</name>
</gene>
<dbReference type="InterPro" id="IPR050765">
    <property type="entry name" value="Riboflavin_Biosynth_HTPR"/>
</dbReference>
<evidence type="ECO:0000313" key="2">
    <source>
        <dbReference type="EMBL" id="TDW89842.1"/>
    </source>
</evidence>
<proteinExistence type="predicted"/>
<name>A0ABY2FEP8_9ACTN</name>
<dbReference type="PANTHER" id="PTHR38011">
    <property type="entry name" value="DIHYDROFOLATE REDUCTASE FAMILY PROTEIN (AFU_ORTHOLOGUE AFUA_8G06820)"/>
    <property type="match status" value="1"/>
</dbReference>
<dbReference type="Proteomes" id="UP000295060">
    <property type="component" value="Unassembled WGS sequence"/>
</dbReference>
<dbReference type="PANTHER" id="PTHR38011:SF11">
    <property type="entry name" value="2,5-DIAMINO-6-RIBOSYLAMINO-4(3H)-PYRIMIDINONE 5'-PHOSPHATE REDUCTASE"/>
    <property type="match status" value="1"/>
</dbReference>
<reference evidence="2 3" key="1">
    <citation type="submission" date="2019-03" db="EMBL/GenBank/DDBJ databases">
        <title>Genomic Encyclopedia of Type Strains, Phase III (KMG-III): the genomes of soil and plant-associated and newly described type strains.</title>
        <authorList>
            <person name="Whitman W."/>
        </authorList>
    </citation>
    <scope>NUCLEOTIDE SEQUENCE [LARGE SCALE GENOMIC DNA]</scope>
    <source>
        <strain evidence="2 3">VKMAc-2574</strain>
    </source>
</reference>
<feature type="domain" description="Bacterial bifunctional deaminase-reductase C-terminal" evidence="1">
    <location>
        <begin position="5"/>
        <end position="176"/>
    </location>
</feature>
<dbReference type="Gene3D" id="3.40.430.10">
    <property type="entry name" value="Dihydrofolate Reductase, subunit A"/>
    <property type="match status" value="1"/>
</dbReference>
<accession>A0ABY2FEP8</accession>
<dbReference type="InterPro" id="IPR024072">
    <property type="entry name" value="DHFR-like_dom_sf"/>
</dbReference>
<sequence>MTNNKIVVSVQASLDGRVAAEGGALDWMQVKDELHAHFVDVHRTAGMFVYGRNTYDGMAGYWPTAEGAPFLVEYGKVWTEMPKLVFSRTLESADWNTTVVRELDALEEYRRTADGDLYVIGSPQLVTALADRDLVDAYEIYVHPVALGHGPSILEGLSSRQGLTLTGARTFDGNVVKLDYCR</sequence>
<comment type="caution">
    <text evidence="2">The sequence shown here is derived from an EMBL/GenBank/DDBJ whole genome shotgun (WGS) entry which is preliminary data.</text>
</comment>
<protein>
    <submittedName>
        <fullName evidence="2">Dihydrofolate reductase</fullName>
    </submittedName>
</protein>
<dbReference type="SUPFAM" id="SSF53597">
    <property type="entry name" value="Dihydrofolate reductase-like"/>
    <property type="match status" value="1"/>
</dbReference>
<evidence type="ECO:0000259" key="1">
    <source>
        <dbReference type="Pfam" id="PF01872"/>
    </source>
</evidence>
<dbReference type="EMBL" id="SODU01000002">
    <property type="protein sequence ID" value="TDW89842.1"/>
    <property type="molecule type" value="Genomic_DNA"/>
</dbReference>